<evidence type="ECO:0000256" key="15">
    <source>
        <dbReference type="RuleBase" id="RU371113"/>
    </source>
</evidence>
<comment type="function">
    <text evidence="9">Essential for tRNA splicing and maturation. Acts by directly joining spliced tRNA halves to mature-sized tRNAs. Joins RNA with 2',3'-cyclic-phosphate or 3'-phosphate ends to RNA with 5'-hydroxy ends.</text>
</comment>
<comment type="cofactor">
    <cofactor evidence="14 15">
        <name>Mn(2+)</name>
        <dbReference type="ChEBI" id="CHEBI:29035"/>
    </cofactor>
    <text evidence="14 15">Binds 2 manganese ions per subunit.</text>
</comment>
<feature type="binding site" evidence="14">
    <location>
        <position position="93"/>
    </location>
    <ligand>
        <name>Mn(2+)</name>
        <dbReference type="ChEBI" id="CHEBI:29035"/>
        <label>1</label>
    </ligand>
</feature>
<evidence type="ECO:0000256" key="11">
    <source>
        <dbReference type="ARBA" id="ARBA00049514"/>
    </source>
</evidence>
<dbReference type="GO" id="GO:0006388">
    <property type="term" value="P:tRNA splicing, via endonucleolytic cleavage and ligation"/>
    <property type="evidence" value="ECO:0007669"/>
    <property type="project" value="UniProtKB-ARBA"/>
</dbReference>
<comment type="catalytic activity">
    <reaction evidence="11">
        <text>a 3'-end 2',3'-cyclophospho-ribonucleotide-RNA + a 5'-end dephospho-ribonucleoside-RNA + GTP + H2O = a ribonucleotidyl-ribonucleotide-RNA + GMP + diphosphate + H(+)</text>
        <dbReference type="Rhea" id="RHEA:68080"/>
        <dbReference type="Rhea" id="RHEA-COMP:10464"/>
        <dbReference type="Rhea" id="RHEA-COMP:13936"/>
        <dbReference type="Rhea" id="RHEA-COMP:17355"/>
        <dbReference type="ChEBI" id="CHEBI:15377"/>
        <dbReference type="ChEBI" id="CHEBI:15378"/>
        <dbReference type="ChEBI" id="CHEBI:33019"/>
        <dbReference type="ChEBI" id="CHEBI:37565"/>
        <dbReference type="ChEBI" id="CHEBI:58115"/>
        <dbReference type="ChEBI" id="CHEBI:83064"/>
        <dbReference type="ChEBI" id="CHEBI:138284"/>
        <dbReference type="ChEBI" id="CHEBI:173118"/>
        <dbReference type="EC" id="6.5.1.8"/>
    </reaction>
</comment>
<keyword evidence="4 14" id="KW-0479">Metal-binding</keyword>
<comment type="similarity">
    <text evidence="1 15">Belongs to the RtcB family.</text>
</comment>
<dbReference type="GO" id="GO:0170057">
    <property type="term" value="F:RNA ligase (GTP) activity"/>
    <property type="evidence" value="ECO:0007669"/>
    <property type="project" value="UniProtKB-EC"/>
</dbReference>
<dbReference type="SUPFAM" id="SSF103365">
    <property type="entry name" value="Hypothetical protein PH1602"/>
    <property type="match status" value="1"/>
</dbReference>
<evidence type="ECO:0000256" key="7">
    <source>
        <dbReference type="ARBA" id="ARBA00023211"/>
    </source>
</evidence>
<dbReference type="Pfam" id="PF01139">
    <property type="entry name" value="RtcB"/>
    <property type="match status" value="1"/>
</dbReference>
<feature type="binding site" evidence="13">
    <location>
        <begin position="328"/>
        <end position="329"/>
    </location>
    <ligand>
        <name>GMP</name>
        <dbReference type="ChEBI" id="CHEBI:58115"/>
    </ligand>
</feature>
<feature type="binding site" evidence="13">
    <location>
        <position position="479"/>
    </location>
    <ligand>
        <name>GMP</name>
        <dbReference type="ChEBI" id="CHEBI:58115"/>
    </ligand>
</feature>
<feature type="binding site" evidence="13">
    <location>
        <begin position="403"/>
        <end position="406"/>
    </location>
    <ligand>
        <name>GMP</name>
        <dbReference type="ChEBI" id="CHEBI:58115"/>
    </ligand>
</feature>
<feature type="binding site" evidence="14">
    <location>
        <position position="203"/>
    </location>
    <ligand>
        <name>Mn(2+)</name>
        <dbReference type="ChEBI" id="CHEBI:29035"/>
        <label>1</label>
    </ligand>
</feature>
<keyword evidence="6 13" id="KW-0342">GTP-binding</keyword>
<dbReference type="RefSeq" id="WP_209590491.1">
    <property type="nucleotide sequence ID" value="NZ_JAGGMU010000001.1"/>
</dbReference>
<evidence type="ECO:0000256" key="14">
    <source>
        <dbReference type="PIRSR" id="PIRSR601233-3"/>
    </source>
</evidence>
<organism evidence="16 17">
    <name type="scientific">Methanococcus voltae</name>
    <dbReference type="NCBI Taxonomy" id="2188"/>
    <lineage>
        <taxon>Archaea</taxon>
        <taxon>Methanobacteriati</taxon>
        <taxon>Methanobacteriota</taxon>
        <taxon>Methanomada group</taxon>
        <taxon>Methanococci</taxon>
        <taxon>Methanococcales</taxon>
        <taxon>Methanococcaceae</taxon>
        <taxon>Methanococcus</taxon>
    </lineage>
</organism>
<evidence type="ECO:0000256" key="1">
    <source>
        <dbReference type="ARBA" id="ARBA00008071"/>
    </source>
</evidence>
<evidence type="ECO:0000256" key="12">
    <source>
        <dbReference type="PIRSR" id="PIRSR601233-1"/>
    </source>
</evidence>
<comment type="catalytic activity">
    <reaction evidence="10">
        <text>a 3'-end 3'-phospho-ribonucleotide-RNA + a 5'-end dephospho-ribonucleoside-RNA + GTP = a ribonucleotidyl-ribonucleotide-RNA + GMP + diphosphate</text>
        <dbReference type="Rhea" id="RHEA:68076"/>
        <dbReference type="Rhea" id="RHEA-COMP:10463"/>
        <dbReference type="Rhea" id="RHEA-COMP:13936"/>
        <dbReference type="Rhea" id="RHEA-COMP:17355"/>
        <dbReference type="ChEBI" id="CHEBI:33019"/>
        <dbReference type="ChEBI" id="CHEBI:37565"/>
        <dbReference type="ChEBI" id="CHEBI:58115"/>
        <dbReference type="ChEBI" id="CHEBI:83062"/>
        <dbReference type="ChEBI" id="CHEBI:138284"/>
        <dbReference type="ChEBI" id="CHEBI:173118"/>
        <dbReference type="EC" id="6.5.1.8"/>
    </reaction>
</comment>
<feature type="binding site" evidence="14">
    <location>
        <position position="234"/>
    </location>
    <ligand>
        <name>Mn(2+)</name>
        <dbReference type="ChEBI" id="CHEBI:29035"/>
        <label>2</label>
    </ligand>
</feature>
<evidence type="ECO:0000313" key="16">
    <source>
        <dbReference type="EMBL" id="MBP2201017.1"/>
    </source>
</evidence>
<proteinExistence type="inferred from homology"/>
<dbReference type="AlphaFoldDB" id="A0A8J7RD35"/>
<keyword evidence="7 14" id="KW-0464">Manganese</keyword>
<protein>
    <recommendedName>
        <fullName evidence="8 15">tRNA-splicing ligase RtcB</fullName>
        <ecNumber evidence="15">6.5.1.-</ecNumber>
    </recommendedName>
</protein>
<dbReference type="InterPro" id="IPR036025">
    <property type="entry name" value="RtcB-like_sf"/>
</dbReference>
<feature type="binding site" evidence="13">
    <location>
        <begin position="377"/>
        <end position="380"/>
    </location>
    <ligand>
        <name>GMP</name>
        <dbReference type="ChEBI" id="CHEBI:58115"/>
    </ligand>
</feature>
<evidence type="ECO:0000256" key="4">
    <source>
        <dbReference type="ARBA" id="ARBA00022723"/>
    </source>
</evidence>
<evidence type="ECO:0000256" key="8">
    <source>
        <dbReference type="ARBA" id="ARBA00033766"/>
    </source>
</evidence>
<feature type="binding site" evidence="13">
    <location>
        <position position="384"/>
    </location>
    <ligand>
        <name>GMP</name>
        <dbReference type="ChEBI" id="CHEBI:58115"/>
    </ligand>
</feature>
<keyword evidence="3 15" id="KW-0436">Ligase</keyword>
<dbReference type="FunFam" id="3.90.1860.10:FF:000001">
    <property type="entry name" value="tRNA-splicing ligase RtcB homolog"/>
    <property type="match status" value="1"/>
</dbReference>
<dbReference type="EC" id="6.5.1.-" evidence="15"/>
<evidence type="ECO:0000256" key="3">
    <source>
        <dbReference type="ARBA" id="ARBA00022598"/>
    </source>
</evidence>
<evidence type="ECO:0000256" key="9">
    <source>
        <dbReference type="ARBA" id="ARBA00045316"/>
    </source>
</evidence>
<sequence>MELQKINENVWELPETYKKGMKVKGNVYLNDELYEGLQKDVFEQIANVACLPGIQKYSLAMPDCHYGYGFCIGGVAAFDERTGVISPGGVGFDINCGVRLIKTNLFKKDVEDKAKLKELLNEIFVNVPSGLGSKGKIRLDNNQIDTVLEEGVEWAINEGYGLKGDLERIEENGRMKEADASFVSESAKKRGKPQLGSLGSGNHFLEIQYVDEIFNDETAKVYGVEKDQLMIMVHTGSRGLGHQICADYLRKMENATRKYNINIPDRQLACAPINSEEGEAYFKAMSCGANYAWANRQLITHWVREAFEKVFKTSYEDMDMEIVYDVAHNIAKKEKHIVDGKEKSVVVHRKGATRAFGPNHTEIPDIYKAVGQPVIIPGDMGTASYLLSGTDLAMEKTFGSTAHGAGRTLSRVKALKMYNSEDIQQKLEKEGILVMADSKGVIAEECPEAYKDIEAVADVCNNSGIALKVSRLKPLGVVKG</sequence>
<feature type="active site" description="GMP-histidine intermediate" evidence="12">
    <location>
        <position position="403"/>
    </location>
</feature>
<dbReference type="GO" id="GO:0005525">
    <property type="term" value="F:GTP binding"/>
    <property type="evidence" value="ECO:0007669"/>
    <property type="project" value="UniProtKB-KW"/>
</dbReference>
<keyword evidence="5 13" id="KW-0547">Nucleotide-binding</keyword>
<evidence type="ECO:0000256" key="13">
    <source>
        <dbReference type="PIRSR" id="PIRSR601233-2"/>
    </source>
</evidence>
<dbReference type="PANTHER" id="PTHR11118">
    <property type="entry name" value="RNA-SPLICING LIGASE RTCB HOMOLOG"/>
    <property type="match status" value="1"/>
</dbReference>
<dbReference type="PANTHER" id="PTHR11118:SF1">
    <property type="entry name" value="RNA-SPLICING LIGASE RTCB HOMOLOG"/>
    <property type="match status" value="1"/>
</dbReference>
<evidence type="ECO:0000256" key="6">
    <source>
        <dbReference type="ARBA" id="ARBA00023134"/>
    </source>
</evidence>
<dbReference type="EMBL" id="JAGGMV010000001">
    <property type="protein sequence ID" value="MBP2201017.1"/>
    <property type="molecule type" value="Genomic_DNA"/>
</dbReference>
<dbReference type="Proteomes" id="UP000740329">
    <property type="component" value="Unassembled WGS sequence"/>
</dbReference>
<reference evidence="16" key="1">
    <citation type="submission" date="2021-03" db="EMBL/GenBank/DDBJ databases">
        <title>Genomic Encyclopedia of Type Strains, Phase IV (KMG-V): Genome sequencing to study the core and pangenomes of soil and plant-associated prokaryotes.</title>
        <authorList>
            <person name="Whitman W."/>
        </authorList>
    </citation>
    <scope>NUCLEOTIDE SEQUENCE</scope>
    <source>
        <strain evidence="16">C4</strain>
    </source>
</reference>
<feature type="binding site" evidence="13">
    <location>
        <begin position="202"/>
        <end position="206"/>
    </location>
    <ligand>
        <name>GMP</name>
        <dbReference type="ChEBI" id="CHEBI:58115"/>
    </ligand>
</feature>
<dbReference type="Gene3D" id="3.90.1860.10">
    <property type="entry name" value="tRNA-splicing ligase RtcB"/>
    <property type="match status" value="1"/>
</dbReference>
<dbReference type="InterPro" id="IPR001233">
    <property type="entry name" value="RtcB"/>
</dbReference>
<dbReference type="GO" id="GO:0046872">
    <property type="term" value="F:metal ion binding"/>
    <property type="evidence" value="ECO:0007669"/>
    <property type="project" value="UniProtKB-UniRule"/>
</dbReference>
<accession>A0A8J7RD35</accession>
<evidence type="ECO:0000256" key="10">
    <source>
        <dbReference type="ARBA" id="ARBA00047746"/>
    </source>
</evidence>
<comment type="subunit">
    <text evidence="2 15">Monomer.</text>
</comment>
<comment type="caution">
    <text evidence="16">The sequence shown here is derived from an EMBL/GenBank/DDBJ whole genome shotgun (WGS) entry which is preliminary data.</text>
</comment>
<dbReference type="GO" id="GO:0003972">
    <property type="term" value="F:RNA ligase (ATP) activity"/>
    <property type="evidence" value="ECO:0007669"/>
    <property type="project" value="TreeGrafter"/>
</dbReference>
<evidence type="ECO:0000256" key="2">
    <source>
        <dbReference type="ARBA" id="ARBA00011245"/>
    </source>
</evidence>
<gene>
    <name evidence="15" type="primary">rtcB</name>
    <name evidence="16" type="ORF">J3E07_000415</name>
</gene>
<dbReference type="PROSITE" id="PS01288">
    <property type="entry name" value="UPF0027"/>
    <property type="match status" value="1"/>
</dbReference>
<feature type="binding site" evidence="14">
    <location>
        <position position="328"/>
    </location>
    <ligand>
        <name>Mn(2+)</name>
        <dbReference type="ChEBI" id="CHEBI:29035"/>
        <label>2</label>
    </ligand>
</feature>
<dbReference type="OrthoDB" id="9887at2157"/>
<name>A0A8J7RD35_METVO</name>
<evidence type="ECO:0000313" key="17">
    <source>
        <dbReference type="Proteomes" id="UP000740329"/>
    </source>
</evidence>
<evidence type="ECO:0000256" key="5">
    <source>
        <dbReference type="ARBA" id="ARBA00022741"/>
    </source>
</evidence>